<dbReference type="AlphaFoldDB" id="A0AB38YNB6"/>
<dbReference type="Proteomes" id="UP001228955">
    <property type="component" value="Chromosome"/>
</dbReference>
<dbReference type="SUPFAM" id="SSF48452">
    <property type="entry name" value="TPR-like"/>
    <property type="match status" value="1"/>
</dbReference>
<organism evidence="1 2">
    <name type="scientific">Veillonella parvula</name>
    <name type="common">Staphylococcus parvulus</name>
    <dbReference type="NCBI Taxonomy" id="29466"/>
    <lineage>
        <taxon>Bacteria</taxon>
        <taxon>Bacillati</taxon>
        <taxon>Bacillota</taxon>
        <taxon>Negativicutes</taxon>
        <taxon>Veillonellales</taxon>
        <taxon>Veillonellaceae</taxon>
        <taxon>Veillonella</taxon>
    </lineage>
</organism>
<proteinExistence type="predicted"/>
<gene>
    <name evidence="1" type="ORF">RDV51_08875</name>
</gene>
<name>A0AB38YNB6_VEIPA</name>
<dbReference type="RefSeq" id="WP_004694727.1">
    <property type="nucleotide sequence ID" value="NZ_CAUEWF010000003.1"/>
</dbReference>
<dbReference type="Gene3D" id="1.25.40.10">
    <property type="entry name" value="Tetratricopeptide repeat domain"/>
    <property type="match status" value="1"/>
</dbReference>
<dbReference type="EMBL" id="CP133463">
    <property type="protein sequence ID" value="WMS19533.1"/>
    <property type="molecule type" value="Genomic_DNA"/>
</dbReference>
<reference evidence="1" key="1">
    <citation type="submission" date="2023-08" db="EMBL/GenBank/DDBJ databases">
        <title>Veillonella_parvula_DSM 2007_complete_genome_hifiasm_Zymo_Research_D6332.</title>
        <authorList>
            <person name="Damerum A."/>
        </authorList>
    </citation>
    <scope>NUCLEOTIDE SEQUENCE</scope>
    <source>
        <strain evidence="1">DSM 2007</strain>
    </source>
</reference>
<sequence>MYLDQVNYELNKQINDFVCNSNDATTPEERIDILNQAWELLPKPATQFVEPTSAIACGISGSYKKIGDYPKALEWILIALEARKTVPDGSPFLWAGIIYYELGDMENAYKYFDLTYNELRYTPFSMEDKKYWQFYKQRKEKLNPKKKPKSKIRYFQTTFFVPYLTAATPTTWM</sequence>
<dbReference type="InterPro" id="IPR011990">
    <property type="entry name" value="TPR-like_helical_dom_sf"/>
</dbReference>
<evidence type="ECO:0000313" key="1">
    <source>
        <dbReference type="EMBL" id="WMS19533.1"/>
    </source>
</evidence>
<accession>A0AB38YNB6</accession>
<evidence type="ECO:0000313" key="2">
    <source>
        <dbReference type="Proteomes" id="UP001228955"/>
    </source>
</evidence>
<protein>
    <submittedName>
        <fullName evidence="1">Tetratricopeptide repeat protein</fullName>
    </submittedName>
</protein>